<gene>
    <name evidence="3" type="ORF">GCM10010960_14700</name>
</gene>
<comment type="caution">
    <text evidence="3">The sequence shown here is derived from an EMBL/GenBank/DDBJ whole genome shotgun (WGS) entry which is preliminary data.</text>
</comment>
<evidence type="ECO:0000313" key="3">
    <source>
        <dbReference type="EMBL" id="GGF93981.1"/>
    </source>
</evidence>
<keyword evidence="1" id="KW-0175">Coiled coil</keyword>
<dbReference type="EMBL" id="BMFO01000003">
    <property type="protein sequence ID" value="GGF93981.1"/>
    <property type="molecule type" value="Genomic_DNA"/>
</dbReference>
<evidence type="ECO:0000256" key="1">
    <source>
        <dbReference type="SAM" id="Coils"/>
    </source>
</evidence>
<feature type="coiled-coil region" evidence="1">
    <location>
        <begin position="58"/>
        <end position="85"/>
    </location>
</feature>
<evidence type="ECO:0000313" key="4">
    <source>
        <dbReference type="Proteomes" id="UP000632858"/>
    </source>
</evidence>
<reference evidence="3" key="1">
    <citation type="journal article" date="2014" name="Int. J. Syst. Evol. Microbiol.">
        <title>Complete genome sequence of Corynebacterium casei LMG S-19264T (=DSM 44701T), isolated from a smear-ripened cheese.</title>
        <authorList>
            <consortium name="US DOE Joint Genome Institute (JGI-PGF)"/>
            <person name="Walter F."/>
            <person name="Albersmeier A."/>
            <person name="Kalinowski J."/>
            <person name="Ruckert C."/>
        </authorList>
    </citation>
    <scope>NUCLEOTIDE SEQUENCE</scope>
    <source>
        <strain evidence="3">CGMCC 1.12726</strain>
    </source>
</reference>
<name>A0A917CPD6_9GAMM</name>
<organism evidence="3 4">
    <name type="scientific">Arenimonas maotaiensis</name>
    <dbReference type="NCBI Taxonomy" id="1446479"/>
    <lineage>
        <taxon>Bacteria</taxon>
        <taxon>Pseudomonadati</taxon>
        <taxon>Pseudomonadota</taxon>
        <taxon>Gammaproteobacteria</taxon>
        <taxon>Lysobacterales</taxon>
        <taxon>Lysobacteraceae</taxon>
        <taxon>Arenimonas</taxon>
    </lineage>
</organism>
<keyword evidence="2" id="KW-1133">Transmembrane helix</keyword>
<keyword evidence="2" id="KW-0472">Membrane</keyword>
<evidence type="ECO:0000256" key="2">
    <source>
        <dbReference type="SAM" id="Phobius"/>
    </source>
</evidence>
<dbReference type="AlphaFoldDB" id="A0A917CPD6"/>
<dbReference type="Proteomes" id="UP000632858">
    <property type="component" value="Unassembled WGS sequence"/>
</dbReference>
<proteinExistence type="predicted"/>
<dbReference type="RefSeq" id="WP_188449470.1">
    <property type="nucleotide sequence ID" value="NZ_BMFO01000003.1"/>
</dbReference>
<accession>A0A917CPD6</accession>
<protein>
    <submittedName>
        <fullName evidence="3">Uncharacterized protein</fullName>
    </submittedName>
</protein>
<reference evidence="3" key="2">
    <citation type="submission" date="2020-09" db="EMBL/GenBank/DDBJ databases">
        <authorList>
            <person name="Sun Q."/>
            <person name="Zhou Y."/>
        </authorList>
    </citation>
    <scope>NUCLEOTIDE SEQUENCE</scope>
    <source>
        <strain evidence="3">CGMCC 1.12726</strain>
    </source>
</reference>
<keyword evidence="2" id="KW-0812">Transmembrane</keyword>
<keyword evidence="4" id="KW-1185">Reference proteome</keyword>
<sequence>MYLLYFALSLGCLVAAFIAEVGVGGVGFLLLMTALFGLMGAWNLIRTKVEGQRRPERHIISAEELRQLREQAEQAKARKAAEKDGGEA</sequence>
<feature type="transmembrane region" description="Helical" evidence="2">
    <location>
        <begin position="28"/>
        <end position="45"/>
    </location>
</feature>